<protein>
    <recommendedName>
        <fullName evidence="5">ABC transporter substrate-binding protein</fullName>
    </recommendedName>
</protein>
<dbReference type="Pfam" id="PF13416">
    <property type="entry name" value="SBP_bac_8"/>
    <property type="match status" value="1"/>
</dbReference>
<dbReference type="Proteomes" id="UP000054526">
    <property type="component" value="Unassembled WGS sequence"/>
</dbReference>
<keyword evidence="2" id="KW-0732">Signal</keyword>
<dbReference type="RefSeq" id="WP_041058981.1">
    <property type="nucleotide sequence ID" value="NZ_JXAL01000001.1"/>
</dbReference>
<dbReference type="EMBL" id="JXAL01000001">
    <property type="protein sequence ID" value="KIL37479.1"/>
    <property type="molecule type" value="Genomic_DNA"/>
</dbReference>
<dbReference type="SUPFAM" id="SSF53850">
    <property type="entry name" value="Periplasmic binding protein-like II"/>
    <property type="match status" value="1"/>
</dbReference>
<evidence type="ECO:0000256" key="2">
    <source>
        <dbReference type="SAM" id="SignalP"/>
    </source>
</evidence>
<organism evidence="3 4">
    <name type="scientific">Cohnella kolymensis</name>
    <dbReference type="NCBI Taxonomy" id="1590652"/>
    <lineage>
        <taxon>Bacteria</taxon>
        <taxon>Bacillati</taxon>
        <taxon>Bacillota</taxon>
        <taxon>Bacilli</taxon>
        <taxon>Bacillales</taxon>
        <taxon>Paenibacillaceae</taxon>
        <taxon>Cohnella</taxon>
    </lineage>
</organism>
<sequence length="442" mass="48676">MKKQKWVSVLLIGLLLILAACSGKNAQPNASSETPAAGGSSSEAPSKEDVTIRMAWWGGQARHDMMNSLLDKFEEKYPHITVEREFGTENQFVEKLNTQAAGGNAPDVVQTSSFFLHDFVARNIHMDLDPLVASGDLNVSDFSEADVNGGKVDGKLYMISFGHNITGVIHNTTLFEKAGVPLPKNNWTWDDYFNTAQQLQKYLGKDAWASEDEGGTYRGFDMFLMQRGKSMFNGKALGFEKQDLVDWFSFWDKMRKAGVVPPAAIQAEQGDKPQEQSMLARGKVAMISKSSNQLKIFQKSTEDKLSIVSYPLNPSGEKVFPLIIAGAGISPDSKHPKEAALLLNFIVNESDAATIFRGEHGPQASKKMQDVILSNLGEPEKIEYKFVDDMLPITKPYPAMPAGSTSVQKLVLTENQAVAFGQKTIEQAADDFISQAQQILNR</sequence>
<comment type="caution">
    <text evidence="3">The sequence shown here is derived from an EMBL/GenBank/DDBJ whole genome shotgun (WGS) entry which is preliminary data.</text>
</comment>
<reference evidence="3 4" key="1">
    <citation type="submission" date="2014-12" db="EMBL/GenBank/DDBJ databases">
        <title>Draft genome sequence of Cohnella kolymensis strain B-2846.</title>
        <authorList>
            <person name="Karlyshev A.V."/>
            <person name="Kudryashova E.B."/>
        </authorList>
    </citation>
    <scope>NUCLEOTIDE SEQUENCE [LARGE SCALE GENOMIC DNA]</scope>
    <source>
        <strain evidence="3 4">VKM B-2846</strain>
    </source>
</reference>
<evidence type="ECO:0000256" key="1">
    <source>
        <dbReference type="SAM" id="MobiDB-lite"/>
    </source>
</evidence>
<dbReference type="PANTHER" id="PTHR43649:SF11">
    <property type="entry name" value="ABC TRANSPORTER SUBSTRATE-BINDING PROTEIN YESO-RELATED"/>
    <property type="match status" value="1"/>
</dbReference>
<dbReference type="InterPro" id="IPR050490">
    <property type="entry name" value="Bact_solute-bd_prot1"/>
</dbReference>
<dbReference type="Gene3D" id="3.40.190.10">
    <property type="entry name" value="Periplasmic binding protein-like II"/>
    <property type="match status" value="2"/>
</dbReference>
<evidence type="ECO:0000313" key="4">
    <source>
        <dbReference type="Proteomes" id="UP000054526"/>
    </source>
</evidence>
<proteinExistence type="predicted"/>
<dbReference type="CDD" id="cd13585">
    <property type="entry name" value="PBP2_TMBP_like"/>
    <property type="match status" value="1"/>
</dbReference>
<gene>
    <name evidence="3" type="ORF">SD71_02245</name>
</gene>
<feature type="chain" id="PRO_5046618144" description="ABC transporter substrate-binding protein" evidence="2">
    <location>
        <begin position="27"/>
        <end position="442"/>
    </location>
</feature>
<evidence type="ECO:0000313" key="3">
    <source>
        <dbReference type="EMBL" id="KIL37479.1"/>
    </source>
</evidence>
<feature type="compositionally biased region" description="Low complexity" evidence="1">
    <location>
        <begin position="30"/>
        <end position="44"/>
    </location>
</feature>
<name>A0ABR5A8Y9_9BACL</name>
<feature type="region of interest" description="Disordered" evidence="1">
    <location>
        <begin position="27"/>
        <end position="47"/>
    </location>
</feature>
<evidence type="ECO:0008006" key="5">
    <source>
        <dbReference type="Google" id="ProtNLM"/>
    </source>
</evidence>
<accession>A0ABR5A8Y9</accession>
<keyword evidence="4" id="KW-1185">Reference proteome</keyword>
<dbReference type="InterPro" id="IPR006059">
    <property type="entry name" value="SBP"/>
</dbReference>
<dbReference type="PROSITE" id="PS51257">
    <property type="entry name" value="PROKAR_LIPOPROTEIN"/>
    <property type="match status" value="1"/>
</dbReference>
<dbReference type="PANTHER" id="PTHR43649">
    <property type="entry name" value="ARABINOSE-BINDING PROTEIN-RELATED"/>
    <property type="match status" value="1"/>
</dbReference>
<feature type="signal peptide" evidence="2">
    <location>
        <begin position="1"/>
        <end position="26"/>
    </location>
</feature>